<evidence type="ECO:0000313" key="9">
    <source>
        <dbReference type="Proteomes" id="UP000249363"/>
    </source>
</evidence>
<keyword evidence="9" id="KW-1185">Reference proteome</keyword>
<dbReference type="PANTHER" id="PTHR18968:SF164">
    <property type="entry name" value="PYRUVATE DECARBOXYLASE"/>
    <property type="match status" value="1"/>
</dbReference>
<evidence type="ECO:0000259" key="6">
    <source>
        <dbReference type="Pfam" id="PF02776"/>
    </source>
</evidence>
<dbReference type="Pfam" id="PF02776">
    <property type="entry name" value="TPP_enzyme_N"/>
    <property type="match status" value="1"/>
</dbReference>
<dbReference type="Gene3D" id="3.40.50.970">
    <property type="match status" value="2"/>
</dbReference>
<dbReference type="GO" id="GO:0003984">
    <property type="term" value="F:acetolactate synthase activity"/>
    <property type="evidence" value="ECO:0007669"/>
    <property type="project" value="TreeGrafter"/>
</dbReference>
<comment type="caution">
    <text evidence="8">The sequence shown here is derived from an EMBL/GenBank/DDBJ whole genome shotgun (WGS) entry which is preliminary data.</text>
</comment>
<reference evidence="8 9" key="1">
    <citation type="journal article" date="2017" name="Biotechnol. Biofuels">
        <title>Differential beta-glucosidase expression as a function of carbon source availability in Talaromyces amestolkiae: a genomic and proteomic approach.</title>
        <authorList>
            <person name="de Eugenio L.I."/>
            <person name="Mendez-Liter J.A."/>
            <person name="Nieto-Dominguez M."/>
            <person name="Alonso L."/>
            <person name="Gil-Munoz J."/>
            <person name="Barriuso J."/>
            <person name="Prieto A."/>
            <person name="Martinez M.J."/>
        </authorList>
    </citation>
    <scope>NUCLEOTIDE SEQUENCE [LARGE SCALE GENOMIC DNA]</scope>
    <source>
        <strain evidence="8 9">CIB</strain>
    </source>
</reference>
<dbReference type="InterPro" id="IPR045229">
    <property type="entry name" value="TPP_enz"/>
</dbReference>
<feature type="domain" description="Thiamine pyrophosphate enzyme central" evidence="4">
    <location>
        <begin position="1738"/>
        <end position="1843"/>
    </location>
</feature>
<evidence type="ECO:0000313" key="8">
    <source>
        <dbReference type="EMBL" id="RAO69562.1"/>
    </source>
</evidence>
<dbReference type="Pfam" id="PF10193">
    <property type="entry name" value="Telomere_reg-2"/>
    <property type="match status" value="1"/>
</dbReference>
<gene>
    <name evidence="8" type="ORF">BHQ10_005574</name>
</gene>
<dbReference type="SUPFAM" id="SSF52467">
    <property type="entry name" value="DHS-like NAD/FAD-binding domain"/>
    <property type="match status" value="1"/>
</dbReference>
<feature type="domain" description="Thiamine pyrophosphate enzyme N-terminal TPP-binding" evidence="6">
    <location>
        <begin position="1533"/>
        <end position="1664"/>
    </location>
</feature>
<dbReference type="OrthoDB" id="2867507at2759"/>
<dbReference type="RefSeq" id="XP_040734078.1">
    <property type="nucleotide sequence ID" value="XM_040878065.1"/>
</dbReference>
<dbReference type="EMBL" id="MIKG01000010">
    <property type="protein sequence ID" value="RAO69562.1"/>
    <property type="molecule type" value="Genomic_DNA"/>
</dbReference>
<dbReference type="InterPro" id="IPR038528">
    <property type="entry name" value="TEL2_C_sf"/>
</dbReference>
<dbReference type="Pfam" id="PF02775">
    <property type="entry name" value="TPP_enzyme_C"/>
    <property type="match status" value="1"/>
</dbReference>
<organism evidence="8 9">
    <name type="scientific">Talaromyces amestolkiae</name>
    <dbReference type="NCBI Taxonomy" id="1196081"/>
    <lineage>
        <taxon>Eukaryota</taxon>
        <taxon>Fungi</taxon>
        <taxon>Dikarya</taxon>
        <taxon>Ascomycota</taxon>
        <taxon>Pezizomycotina</taxon>
        <taxon>Eurotiomycetes</taxon>
        <taxon>Eurotiomycetidae</taxon>
        <taxon>Eurotiales</taxon>
        <taxon>Trichocomaceae</taxon>
        <taxon>Talaromyces</taxon>
        <taxon>Talaromyces sect. Talaromyces</taxon>
    </lineage>
</organism>
<dbReference type="GO" id="GO:0009099">
    <property type="term" value="P:L-valine biosynthetic process"/>
    <property type="evidence" value="ECO:0007669"/>
    <property type="project" value="TreeGrafter"/>
</dbReference>
<dbReference type="InterPro" id="IPR029061">
    <property type="entry name" value="THDP-binding"/>
</dbReference>
<dbReference type="PANTHER" id="PTHR18968">
    <property type="entry name" value="THIAMINE PYROPHOSPHATE ENZYMES"/>
    <property type="match status" value="1"/>
</dbReference>
<dbReference type="GeneID" id="63794790"/>
<proteinExistence type="inferred from homology"/>
<comment type="similarity">
    <text evidence="1">Belongs to the TPP enzyme family.</text>
</comment>
<dbReference type="InterPro" id="IPR029035">
    <property type="entry name" value="DHS-like_NAD/FAD-binding_dom"/>
</dbReference>
<evidence type="ECO:0000256" key="2">
    <source>
        <dbReference type="ARBA" id="ARBA00023052"/>
    </source>
</evidence>
<dbReference type="GO" id="GO:0000287">
    <property type="term" value="F:magnesium ion binding"/>
    <property type="evidence" value="ECO:0007669"/>
    <property type="project" value="InterPro"/>
</dbReference>
<dbReference type="InterPro" id="IPR011766">
    <property type="entry name" value="TPP_enzyme_TPP-bd"/>
</dbReference>
<evidence type="ECO:0000259" key="5">
    <source>
        <dbReference type="Pfam" id="PF02775"/>
    </source>
</evidence>
<evidence type="ECO:0000256" key="1">
    <source>
        <dbReference type="ARBA" id="ARBA00007812"/>
    </source>
</evidence>
<feature type="domain" description="Telomere length regulation protein conserved" evidence="7">
    <location>
        <begin position="599"/>
        <end position="710"/>
    </location>
</feature>
<dbReference type="Gene3D" id="1.25.40.720">
    <property type="entry name" value="Telomere length regulation protein 2, C-terminal domain"/>
    <property type="match status" value="1"/>
</dbReference>
<keyword evidence="2" id="KW-0786">Thiamine pyrophosphate</keyword>
<dbReference type="STRING" id="1196081.A0A364L168"/>
<dbReference type="SUPFAM" id="SSF52518">
    <property type="entry name" value="Thiamin diphosphate-binding fold (THDP-binding)"/>
    <property type="match status" value="2"/>
</dbReference>
<dbReference type="InterPro" id="IPR012000">
    <property type="entry name" value="Thiamin_PyroP_enz_cen_dom"/>
</dbReference>
<dbReference type="GO" id="GO:0005739">
    <property type="term" value="C:mitochondrion"/>
    <property type="evidence" value="ECO:0007669"/>
    <property type="project" value="TreeGrafter"/>
</dbReference>
<dbReference type="CDD" id="cd07035">
    <property type="entry name" value="TPP_PYR_POX_like"/>
    <property type="match status" value="1"/>
</dbReference>
<sequence length="2126" mass="234981">MDGLLTAVQTKRIEVLSETAVRSVDALDPEAPSTRNFTNETNTPEALLQRLQEQPTEQGLYQILKALDPSRAGNDSALFDIRLPGPLHGQILHILVNKTIPDHWSNVEKSNLKLRGALLRCFSSVVGLRALVGYIQISNNAIRSKSAKDRESGKVLALRDVMSFTSTLLKPRDFVSRVYHDNTIIYDSDTKRRVAWSELCSLLSGGKILSTAAEALTIIKDNEEGHIKSWISEGHAFAEWLGKNVSYMMVQGAHDDDDLWKFAALMFGRSTGLGYTDKIVHEVYSGVIVDGGNSPSWGLCFRHLRHHERSAILQSILKDIQKRYFAIDEKSISTAGSTVGGIAALLIEILKDIASPQETLRSWLSNASTNVVTTFGLRRALVLLVAKDPDSLRQLLEQTFRDFGDSFSIKHSLMPTQEANAQILLLTAGYLQRLQPAELHAIGRSSLYLNAVSNRLAASSTKSRFLGMIVGMAISELVEPPGKMMKFDLEGFDSGDVQWYLGLTRVDDKISSIQDLHQLDFGREKISQPKKTSEAKVAWAPSSVQRESSKIVAIEEIIDDDDDAEDEEEGFMPYAKPDSDASDSEDDPTLVQRGKVTAPVYIRDLVAYLKDSENVDRYHLGITNAASLIRRKAGFGTELVENIDGLALVIISLQDSYSMPNFHEHRLKAMIALLAAQPIRMGRYFTATFFDGDLSQTQRSAILTAMGLGAREVAGHGEEDAKALGLPSASAQADFPSKKLPSHIQQFYDTQKEVSPIATLTERLSRTSLQPLALDAADAASGPNALKVRTFSSRMEVERQRQLREAQRKKKTISKDLHKDLTEGFFYPLVGRFAVMLQSRSVSSSGHNPFYSANILRLFLQTVTLIISTLGPNTPALPTISQETLSLIFALHGSAVSTEPVVLPALLSLFLAVIDLNVAAGSTAEERLVTDHGVQVIELRDWCNDVFEKMPATSTKSVQSAEKMDETEQTRMLAAGILVKLGEDSPFTYAYLLFLIGCCVEMYARNMHQYSAAKTKKIDDAAIWFERCKIILTNAIELPSDSDIEDVVSTPRVPLLEMGSPFYGSDNSPLVQKKERIERLTKKISRLVDGGPNSWYCDETDPFTLNNPALQRRSLSYTQQQLTPPPLRIRKGIPLHVNVMSPSLSSMSFVSAETDQWDETMMNTPIQRYGGGLRSLASIMEDMSDYGWTPETWNYSTMSSGHDLSFQQYPVTSTNSFSVDDRNGFTSQAIYEARIEEKKEALRAEIDRRVAERMPQIDEPILVNSSSLASPPKTKRELPRSVSDMIRDCLGKEGAENITPSCLRPIPHSSSAKPLPLCLKPKQIMRVSDSDKASLSRLQRAWEVASFGRWYMADSDCHSLSLVKRTWPQLCESYHLDTFASDDNLLEARIARFDHQLASLVYSLHHNISDLHQLATDINHYRTLHLQTQKMPPSKSYWSFPALSKDVTDENSNDGFGGNQHPNRGTKDMKFNLGWAAPGTILNEGKAARIERLRKDGFNTVGLRNAQRGHKGTEWYSYLCEDALKDVARLGYTTAFAFFEALWEAGVQYVFVNLGTDHPAIIEALVKGQRERRDQWPKAITCPNEMVALSMADGYARLTGKPQCVIVHVDVGTQGLAAAVHNASCGRAPVLIFAGLSPFTLEGELRGSRTEYIHWIQDVPDQKQIISQYCRYTGEIKTGKNVKQIVNRALQWATSDPQGPAYLVCAREIMEEEIEPYSLKQEQWVPVTGSALPSSAVEMIATELANAKEPLAIVGYNGRKASSVEELVKLANSIKGLRVVDCAGSDMSFPADHPGWLSLHFGRHDAVKTADFILVVDSDTPWIPTVCKPKESAKVVHLDVDPLKQQIPMFYLPSIATFKVDSTTAFKQINEYIASNSSLAQTLNSQEVNERQKRVEESYRKRLQDIADSAATPDGGPGAYLNANYLMGQLKKAAPQDTIWAIEAVTLTLQAADHLQCTLPKSWINCGGGGLGWSGGGALGIKLASDDQHGGKNKGKFVCQIVGDGTYLFTIPGSVYWISRRYNIPVLTIVLNNKGWNAPRRSLLLVHPDGEGSKVSNEELNISFDPTPDYAGIAKAAAGGELWAGRASTVGELAEKLPQAIKSVLEGKSAVLEAQLDGTVGKYVEK</sequence>
<dbReference type="InterPro" id="IPR019337">
    <property type="entry name" value="Telomere_length_regulation_dom"/>
</dbReference>
<dbReference type="GO" id="GO:0005948">
    <property type="term" value="C:acetolactate synthase complex"/>
    <property type="evidence" value="ECO:0007669"/>
    <property type="project" value="TreeGrafter"/>
</dbReference>
<evidence type="ECO:0000259" key="4">
    <source>
        <dbReference type="Pfam" id="PF00205"/>
    </source>
</evidence>
<dbReference type="InterPro" id="IPR012001">
    <property type="entry name" value="Thiamin_PyroP_enz_TPP-bd_dom"/>
</dbReference>
<dbReference type="NCBIfam" id="NF006203">
    <property type="entry name" value="PRK08327.1"/>
    <property type="match status" value="1"/>
</dbReference>
<feature type="region of interest" description="Disordered" evidence="3">
    <location>
        <begin position="562"/>
        <end position="589"/>
    </location>
</feature>
<dbReference type="Pfam" id="PF00205">
    <property type="entry name" value="TPP_enzyme_M"/>
    <property type="match status" value="1"/>
</dbReference>
<dbReference type="GO" id="GO:0009097">
    <property type="term" value="P:isoleucine biosynthetic process"/>
    <property type="evidence" value="ECO:0007669"/>
    <property type="project" value="TreeGrafter"/>
</dbReference>
<dbReference type="Gene3D" id="3.40.50.1220">
    <property type="entry name" value="TPP-binding domain"/>
    <property type="match status" value="1"/>
</dbReference>
<evidence type="ECO:0000256" key="3">
    <source>
        <dbReference type="SAM" id="MobiDB-lite"/>
    </source>
</evidence>
<evidence type="ECO:0000259" key="7">
    <source>
        <dbReference type="Pfam" id="PF10193"/>
    </source>
</evidence>
<name>A0A364L168_TALAM</name>
<dbReference type="GO" id="GO:0050660">
    <property type="term" value="F:flavin adenine dinucleotide binding"/>
    <property type="evidence" value="ECO:0007669"/>
    <property type="project" value="TreeGrafter"/>
</dbReference>
<protein>
    <submittedName>
        <fullName evidence="8">Uncharacterized protein</fullName>
    </submittedName>
</protein>
<feature type="domain" description="Thiamine pyrophosphate enzyme TPP-binding" evidence="5">
    <location>
        <begin position="1947"/>
        <end position="2103"/>
    </location>
</feature>
<dbReference type="GO" id="GO:0030976">
    <property type="term" value="F:thiamine pyrophosphate binding"/>
    <property type="evidence" value="ECO:0007669"/>
    <property type="project" value="InterPro"/>
</dbReference>
<dbReference type="Proteomes" id="UP000249363">
    <property type="component" value="Unassembled WGS sequence"/>
</dbReference>
<accession>A0A364L168</accession>